<evidence type="ECO:0000313" key="1">
    <source>
        <dbReference type="EMBL" id="GAA5531717.1"/>
    </source>
</evidence>
<protein>
    <recommendedName>
        <fullName evidence="3">ArsR family transcriptional regulator</fullName>
    </recommendedName>
</protein>
<dbReference type="Proteomes" id="UP001404956">
    <property type="component" value="Unassembled WGS sequence"/>
</dbReference>
<comment type="caution">
    <text evidence="1">The sequence shown here is derived from an EMBL/GenBank/DDBJ whole genome shotgun (WGS) entry which is preliminary data.</text>
</comment>
<dbReference type="EMBL" id="BAABRV010000001">
    <property type="protein sequence ID" value="GAA5531717.1"/>
    <property type="molecule type" value="Genomic_DNA"/>
</dbReference>
<evidence type="ECO:0000313" key="2">
    <source>
        <dbReference type="Proteomes" id="UP001404956"/>
    </source>
</evidence>
<gene>
    <name evidence="1" type="ORF">Dalu01_00090</name>
</gene>
<name>A0ABP9X8J7_9DEIO</name>
<keyword evidence="2" id="KW-1185">Reference proteome</keyword>
<reference evidence="1 2" key="1">
    <citation type="submission" date="2024-02" db="EMBL/GenBank/DDBJ databases">
        <title>Deinococcus aluminii NBRC 112889.</title>
        <authorList>
            <person name="Ichikawa N."/>
            <person name="Katano-Makiyama Y."/>
            <person name="Hidaka K."/>
        </authorList>
    </citation>
    <scope>NUCLEOTIDE SEQUENCE [LARGE SCALE GENOMIC DNA]</scope>
    <source>
        <strain evidence="1 2">NBRC 112889</strain>
    </source>
</reference>
<proteinExistence type="predicted"/>
<organism evidence="1 2">
    <name type="scientific">Deinococcus aluminii</name>
    <dbReference type="NCBI Taxonomy" id="1656885"/>
    <lineage>
        <taxon>Bacteria</taxon>
        <taxon>Thermotogati</taxon>
        <taxon>Deinococcota</taxon>
        <taxon>Deinococci</taxon>
        <taxon>Deinococcales</taxon>
        <taxon>Deinococcaceae</taxon>
        <taxon>Deinococcus</taxon>
    </lineage>
</organism>
<sequence>MSNMSSADPLGRPLEVRSAPITRLFSNLRNVQLLMPFMRPGGETVSGLAQKHHLTLNAAYRKVKQFEALGLVRVVAEEARSGRAVKQYVCVTRSFFIPAGQMSLAETLSESFGRYQAAMNTAFVRHAQLPPNPVGGLLLVVEEGELWLLPATPDGERWRPDVPGTAAIHHASGSLMLDYADARQLQRELVDLFDRYRDRRGTHCYLMHLFLTPLGLTHDLALPHAGYTARPLGGS</sequence>
<dbReference type="RefSeq" id="WP_345450177.1">
    <property type="nucleotide sequence ID" value="NZ_BAABRV010000001.1"/>
</dbReference>
<evidence type="ECO:0008006" key="3">
    <source>
        <dbReference type="Google" id="ProtNLM"/>
    </source>
</evidence>
<accession>A0ABP9X8J7</accession>